<dbReference type="InterPro" id="IPR013693">
    <property type="entry name" value="SpoIID/LytB_N"/>
</dbReference>
<keyword evidence="1" id="KW-0732">Signal</keyword>
<evidence type="ECO:0000256" key="1">
    <source>
        <dbReference type="SAM" id="SignalP"/>
    </source>
</evidence>
<sequence length="523" mass="58190">MVKKIFGLLLFGFIGLGFSTAFSSVSFAEENTQMIRIGVVPTAENVKLGSNGDFTIVNKVTGEVIYSGSDEEVSVQLDSTAEIQTNYRLQVAWTTSNSYVEDWLNRAEIGGYDTYIEPYNNGWRLYIGAFAEDAPWGDRNAFREEVISSGLAGNDSFWKVVTVSNGESLIKVTGQDFEEIISNPIQVRSDDDLVLIDGKNYRGIGEVAFNSNNTLAGINELPLEEYLYGVVPHELPPEPYNELEAQKSQAVAARTYAISGLGKRSNDGYDLLPTTSDQVYGGYEVEHPISTQAVQETSGIVATYEGELISAVYHSTSGGFTANNNDIWDSAPVDYLQGVPDAQRGKAFDNVPSLNVFKNSSNPKSLRAVKKGDFESDWSRYHRWHFEWTPDEISNVLSTYFNTEVGEVYEINVVERSNSGRVLEIEFVTENGNFYEFKDRIRWALQYINANGDPAVLLSTLFYVEPIVDKKTKELSGFEVYGGGWGHGVGLSQTGAMGMAVKGHTFDEILKHYYQGIELEERY</sequence>
<dbReference type="Proteomes" id="UP000198618">
    <property type="component" value="Unassembled WGS sequence"/>
</dbReference>
<feature type="chain" id="PRO_5011582973" evidence="1">
    <location>
        <begin position="29"/>
        <end position="523"/>
    </location>
</feature>
<organism evidence="3 4">
    <name type="scientific">Oceanobacillus limi</name>
    <dbReference type="NCBI Taxonomy" id="930131"/>
    <lineage>
        <taxon>Bacteria</taxon>
        <taxon>Bacillati</taxon>
        <taxon>Bacillota</taxon>
        <taxon>Bacilli</taxon>
        <taxon>Bacillales</taxon>
        <taxon>Bacillaceae</taxon>
        <taxon>Oceanobacillus</taxon>
    </lineage>
</organism>
<protein>
    <submittedName>
        <fullName evidence="3">SpoIID/LytB domain protein</fullName>
    </submittedName>
</protein>
<dbReference type="NCBIfam" id="TIGR02669">
    <property type="entry name" value="SpoIID_LytB"/>
    <property type="match status" value="1"/>
</dbReference>
<evidence type="ECO:0000259" key="2">
    <source>
        <dbReference type="Pfam" id="PF08486"/>
    </source>
</evidence>
<dbReference type="PANTHER" id="PTHR30032">
    <property type="entry name" value="N-ACETYLMURAMOYL-L-ALANINE AMIDASE-RELATED"/>
    <property type="match status" value="1"/>
</dbReference>
<dbReference type="RefSeq" id="WP_090868255.1">
    <property type="nucleotide sequence ID" value="NZ_FOHE01000005.1"/>
</dbReference>
<dbReference type="InterPro" id="IPR051922">
    <property type="entry name" value="Bact_Sporulation_Assoc"/>
</dbReference>
<dbReference type="STRING" id="930131.SAMN05216389_10537"/>
<feature type="signal peptide" evidence="1">
    <location>
        <begin position="1"/>
        <end position="28"/>
    </location>
</feature>
<gene>
    <name evidence="3" type="ORF">SAMN05216389_10537</name>
</gene>
<evidence type="ECO:0000313" key="4">
    <source>
        <dbReference type="Proteomes" id="UP000198618"/>
    </source>
</evidence>
<reference evidence="3 4" key="1">
    <citation type="submission" date="2016-10" db="EMBL/GenBank/DDBJ databases">
        <authorList>
            <person name="de Groot N.N."/>
        </authorList>
    </citation>
    <scope>NUCLEOTIDE SEQUENCE [LARGE SCALE GENOMIC DNA]</scope>
    <source>
        <strain evidence="3 4">IBRC-M 10780</strain>
    </source>
</reference>
<dbReference type="OrthoDB" id="9794671at2"/>
<evidence type="ECO:0000313" key="3">
    <source>
        <dbReference type="EMBL" id="SET06657.1"/>
    </source>
</evidence>
<dbReference type="EMBL" id="FOHE01000005">
    <property type="protein sequence ID" value="SET06657.1"/>
    <property type="molecule type" value="Genomic_DNA"/>
</dbReference>
<dbReference type="Pfam" id="PF08486">
    <property type="entry name" value="SpoIID"/>
    <property type="match status" value="1"/>
</dbReference>
<feature type="domain" description="Sporulation stage II protein D amidase enhancer LytB N-terminal" evidence="2">
    <location>
        <begin position="212"/>
        <end position="304"/>
    </location>
</feature>
<dbReference type="PANTHER" id="PTHR30032:SF4">
    <property type="entry name" value="AMIDASE ENHANCER"/>
    <property type="match status" value="1"/>
</dbReference>
<dbReference type="InterPro" id="IPR013486">
    <property type="entry name" value="SpoIID/LytB"/>
</dbReference>
<accession>A0A1I0BK64</accession>
<name>A0A1I0BK64_9BACI</name>
<proteinExistence type="predicted"/>
<keyword evidence="4" id="KW-1185">Reference proteome</keyword>
<dbReference type="GO" id="GO:0030288">
    <property type="term" value="C:outer membrane-bounded periplasmic space"/>
    <property type="evidence" value="ECO:0007669"/>
    <property type="project" value="TreeGrafter"/>
</dbReference>
<dbReference type="AlphaFoldDB" id="A0A1I0BK64"/>
<dbReference type="GO" id="GO:0030435">
    <property type="term" value="P:sporulation resulting in formation of a cellular spore"/>
    <property type="evidence" value="ECO:0007669"/>
    <property type="project" value="InterPro"/>
</dbReference>